<name>A0ABR9LAE7_9PSEU</name>
<dbReference type="Proteomes" id="UP000656548">
    <property type="component" value="Unassembled WGS sequence"/>
</dbReference>
<protein>
    <submittedName>
        <fullName evidence="1">GAF domain-containing protein</fullName>
    </submittedName>
</protein>
<dbReference type="RefSeq" id="WP_192744802.1">
    <property type="nucleotide sequence ID" value="NZ_JADBEJ010000005.1"/>
</dbReference>
<organism evidence="1 2">
    <name type="scientific">Amycolatopsis roodepoortensis</name>
    <dbReference type="NCBI Taxonomy" id="700274"/>
    <lineage>
        <taxon>Bacteria</taxon>
        <taxon>Bacillati</taxon>
        <taxon>Actinomycetota</taxon>
        <taxon>Actinomycetes</taxon>
        <taxon>Pseudonocardiales</taxon>
        <taxon>Pseudonocardiaceae</taxon>
        <taxon>Amycolatopsis</taxon>
    </lineage>
</organism>
<evidence type="ECO:0000313" key="2">
    <source>
        <dbReference type="Proteomes" id="UP000656548"/>
    </source>
</evidence>
<dbReference type="EMBL" id="JADBEJ010000005">
    <property type="protein sequence ID" value="MBE1577664.1"/>
    <property type="molecule type" value="Genomic_DNA"/>
</dbReference>
<accession>A0ABR9LAE7</accession>
<evidence type="ECO:0000313" key="1">
    <source>
        <dbReference type="EMBL" id="MBE1577664.1"/>
    </source>
</evidence>
<proteinExistence type="predicted"/>
<sequence>MSTDTTALIVFDDLDVQLVVGVLREAVERAQVVIPDDPDVDSHSSGVTLGGVTSRWTRFTETGEGCEVINFDGERLFAVRLIMEERVFLCGQLSHHAAQLAHGADLDTLEGTDDMERAEHAFRLMTRISEAA</sequence>
<gene>
    <name evidence="1" type="ORF">H4W30_004724</name>
</gene>
<reference evidence="1 2" key="1">
    <citation type="submission" date="2020-10" db="EMBL/GenBank/DDBJ databases">
        <title>Sequencing the genomes of 1000 actinobacteria strains.</title>
        <authorList>
            <person name="Klenk H.-P."/>
        </authorList>
    </citation>
    <scope>NUCLEOTIDE SEQUENCE [LARGE SCALE GENOMIC DNA]</scope>
    <source>
        <strain evidence="1 2">DSM 46661</strain>
    </source>
</reference>
<keyword evidence="2" id="KW-1185">Reference proteome</keyword>
<comment type="caution">
    <text evidence="1">The sequence shown here is derived from an EMBL/GenBank/DDBJ whole genome shotgun (WGS) entry which is preliminary data.</text>
</comment>